<evidence type="ECO:0000313" key="3">
    <source>
        <dbReference type="Proteomes" id="UP000050501"/>
    </source>
</evidence>
<dbReference type="RefSeq" id="WP_075071285.1">
    <property type="nucleotide sequence ID" value="NZ_LGCM01000060.1"/>
</dbReference>
<proteinExistence type="predicted"/>
<evidence type="ECO:0008006" key="4">
    <source>
        <dbReference type="Google" id="ProtNLM"/>
    </source>
</evidence>
<keyword evidence="1" id="KW-0472">Membrane</keyword>
<reference evidence="2 3" key="1">
    <citation type="submission" date="2015-07" db="EMBL/GenBank/DDBJ databases">
        <title>Genome sequence of Levilinea saccharolytica DSM 16555.</title>
        <authorList>
            <person name="Hemp J."/>
            <person name="Ward L.M."/>
            <person name="Pace L.A."/>
            <person name="Fischer W.W."/>
        </authorList>
    </citation>
    <scope>NUCLEOTIDE SEQUENCE [LARGE SCALE GENOMIC DNA]</scope>
    <source>
        <strain evidence="2 3">KIBI-1</strain>
    </source>
</reference>
<evidence type="ECO:0000313" key="2">
    <source>
        <dbReference type="EMBL" id="KPL77399.1"/>
    </source>
</evidence>
<gene>
    <name evidence="2" type="ORF">ADN01_15965</name>
</gene>
<dbReference type="AlphaFoldDB" id="A0A0P6X618"/>
<feature type="transmembrane region" description="Helical" evidence="1">
    <location>
        <begin position="61"/>
        <end position="80"/>
    </location>
</feature>
<dbReference type="EMBL" id="LGCM01000060">
    <property type="protein sequence ID" value="KPL77399.1"/>
    <property type="molecule type" value="Genomic_DNA"/>
</dbReference>
<sequence>MSWLSWLAGMSAALAAAVWVLTTPLPRVVGLSARYDLTLVVPAALILLTLAFRLRGGWGQSAALGLTLVLFCLPLAGLWASGASESYTVGGLLPYSDAQVYYRDALRVTEGDLLSSFSARRPLFPAFLAGALALSGRNLQAALALTALVTAVSCWLAAREMARTHGSLAGAVVLVGLFLFSRRFTGTTMTESLGLALGALGWGLLWRGAAEGRLWTIAAGLALSALALNARAGAFFTLALWVVWLGVWGVKGWPRILGRAALGLAAVGLAFGANLLLVKTLSAPGGVAFANFADTLYGLAAGGKGWQQIEADAPQVAKLDEPQRSQEIYALALERMRTRPQDTLTGALRAWGDFFRPDREGVFGFVDSQLNLETRLSVRVMIWGLYALSAAGLWGMIRRRREAWVGLLAFGLAGLLLSVPFVPPVDAGRMRAYAASLPLLVTLPALGVWEVGTRLRLKVLDGWLAAEADTPRGLLWGWAGVVSAWSCVGALAVFALAQPSTAAAPQCAQGEKGFVFHHAAGSTVQVIADEAAGAAWLPRVHESLFERGSRTLATDFYGDLAELPVPFSLVQANDLNRGGMVWLVVTGEDLPPRGLAAVCAAKINTPGLGWRNFYTVRRWEVLAPDGGGQ</sequence>
<evidence type="ECO:0000256" key="1">
    <source>
        <dbReference type="SAM" id="Phobius"/>
    </source>
</evidence>
<feature type="transmembrane region" description="Helical" evidence="1">
    <location>
        <begin position="380"/>
        <end position="397"/>
    </location>
</feature>
<dbReference type="Proteomes" id="UP000050501">
    <property type="component" value="Unassembled WGS sequence"/>
</dbReference>
<keyword evidence="1" id="KW-0812">Transmembrane</keyword>
<feature type="transmembrane region" description="Helical" evidence="1">
    <location>
        <begin position="215"/>
        <end position="244"/>
    </location>
</feature>
<name>A0A0P6X618_9CHLR</name>
<feature type="transmembrane region" description="Helical" evidence="1">
    <location>
        <begin position="256"/>
        <end position="277"/>
    </location>
</feature>
<feature type="transmembrane region" description="Helical" evidence="1">
    <location>
        <begin position="141"/>
        <end position="158"/>
    </location>
</feature>
<feature type="transmembrane region" description="Helical" evidence="1">
    <location>
        <begin position="404"/>
        <end position="421"/>
    </location>
</feature>
<protein>
    <recommendedName>
        <fullName evidence="4">Glycosyltransferase RgtA/B/C/D-like domain-containing protein</fullName>
    </recommendedName>
</protein>
<accession>A0A0P6X618</accession>
<feature type="transmembrane region" description="Helical" evidence="1">
    <location>
        <begin position="36"/>
        <end position="54"/>
    </location>
</feature>
<keyword evidence="1" id="KW-1133">Transmembrane helix</keyword>
<comment type="caution">
    <text evidence="2">The sequence shown here is derived from an EMBL/GenBank/DDBJ whole genome shotgun (WGS) entry which is preliminary data.</text>
</comment>
<feature type="transmembrane region" description="Helical" evidence="1">
    <location>
        <begin position="192"/>
        <end position="209"/>
    </location>
</feature>
<feature type="transmembrane region" description="Helical" evidence="1">
    <location>
        <begin position="473"/>
        <end position="497"/>
    </location>
</feature>
<feature type="transmembrane region" description="Helical" evidence="1">
    <location>
        <begin position="164"/>
        <end position="180"/>
    </location>
</feature>
<keyword evidence="3" id="KW-1185">Reference proteome</keyword>
<feature type="transmembrane region" description="Helical" evidence="1">
    <location>
        <begin position="433"/>
        <end position="452"/>
    </location>
</feature>
<dbReference type="STRING" id="229921.ADN01_15965"/>
<organism evidence="2 3">
    <name type="scientific">Levilinea saccharolytica</name>
    <dbReference type="NCBI Taxonomy" id="229921"/>
    <lineage>
        <taxon>Bacteria</taxon>
        <taxon>Bacillati</taxon>
        <taxon>Chloroflexota</taxon>
        <taxon>Anaerolineae</taxon>
        <taxon>Anaerolineales</taxon>
        <taxon>Anaerolineaceae</taxon>
        <taxon>Levilinea</taxon>
    </lineage>
</organism>